<gene>
    <name evidence="7" type="primary">crgA</name>
    <name evidence="9" type="ORF">CLV37_11328</name>
</gene>
<evidence type="ECO:0000256" key="4">
    <source>
        <dbReference type="ARBA" id="ARBA00022989"/>
    </source>
</evidence>
<comment type="similarity">
    <text evidence="7">Belongs to the CrgA family.</text>
</comment>
<protein>
    <recommendedName>
        <fullName evidence="7">Cell division protein CrgA</fullName>
    </recommendedName>
</protein>
<comment type="function">
    <text evidence="7">Involved in cell division.</text>
</comment>
<comment type="subcellular location">
    <subcellularLocation>
        <location evidence="7">Cell membrane</location>
        <topology evidence="7">Multi-pass membrane protein</topology>
    </subcellularLocation>
</comment>
<evidence type="ECO:0000256" key="3">
    <source>
        <dbReference type="ARBA" id="ARBA00022692"/>
    </source>
</evidence>
<keyword evidence="6 7" id="KW-0131">Cell cycle</keyword>
<feature type="region of interest" description="Disordered" evidence="8">
    <location>
        <begin position="1"/>
        <end position="30"/>
    </location>
</feature>
<feature type="transmembrane region" description="Helical" evidence="7">
    <location>
        <begin position="47"/>
        <end position="69"/>
    </location>
</feature>
<dbReference type="RefSeq" id="WP_211298845.1">
    <property type="nucleotide sequence ID" value="NZ_PVZF01000013.1"/>
</dbReference>
<feature type="transmembrane region" description="Helical" evidence="7">
    <location>
        <begin position="81"/>
        <end position="100"/>
    </location>
</feature>
<dbReference type="HAMAP" id="MF_00631">
    <property type="entry name" value="CrgA"/>
    <property type="match status" value="1"/>
</dbReference>
<dbReference type="InterPro" id="IPR009619">
    <property type="entry name" value="CrgA"/>
</dbReference>
<keyword evidence="1 7" id="KW-1003">Cell membrane</keyword>
<dbReference type="GO" id="GO:0005886">
    <property type="term" value="C:plasma membrane"/>
    <property type="evidence" value="ECO:0007669"/>
    <property type="project" value="UniProtKB-SubCell"/>
</dbReference>
<dbReference type="EMBL" id="PVZF01000013">
    <property type="protein sequence ID" value="PRY11407.1"/>
    <property type="molecule type" value="Genomic_DNA"/>
</dbReference>
<evidence type="ECO:0000256" key="2">
    <source>
        <dbReference type="ARBA" id="ARBA00022618"/>
    </source>
</evidence>
<comment type="caution">
    <text evidence="9">The sequence shown here is derived from an EMBL/GenBank/DDBJ whole genome shotgun (WGS) entry which is preliminary data.</text>
</comment>
<keyword evidence="5 7" id="KW-0472">Membrane</keyword>
<keyword evidence="10" id="KW-1185">Reference proteome</keyword>
<evidence type="ECO:0000256" key="5">
    <source>
        <dbReference type="ARBA" id="ARBA00023136"/>
    </source>
</evidence>
<dbReference type="AlphaFoldDB" id="A0A2T0QYF0"/>
<organism evidence="9 10">
    <name type="scientific">Kineococcus rhizosphaerae</name>
    <dbReference type="NCBI Taxonomy" id="559628"/>
    <lineage>
        <taxon>Bacteria</taxon>
        <taxon>Bacillati</taxon>
        <taxon>Actinomycetota</taxon>
        <taxon>Actinomycetes</taxon>
        <taxon>Kineosporiales</taxon>
        <taxon>Kineosporiaceae</taxon>
        <taxon>Kineococcus</taxon>
    </lineage>
</organism>
<evidence type="ECO:0000256" key="8">
    <source>
        <dbReference type="SAM" id="MobiDB-lite"/>
    </source>
</evidence>
<evidence type="ECO:0000256" key="6">
    <source>
        <dbReference type="ARBA" id="ARBA00023306"/>
    </source>
</evidence>
<evidence type="ECO:0000313" key="9">
    <source>
        <dbReference type="EMBL" id="PRY11407.1"/>
    </source>
</evidence>
<keyword evidence="2 7" id="KW-0132">Cell division</keyword>
<dbReference type="GO" id="GO:0051301">
    <property type="term" value="P:cell division"/>
    <property type="evidence" value="ECO:0007669"/>
    <property type="project" value="UniProtKB-UniRule"/>
</dbReference>
<reference evidence="9 10" key="1">
    <citation type="submission" date="2018-03" db="EMBL/GenBank/DDBJ databases">
        <title>Genomic Encyclopedia of Archaeal and Bacterial Type Strains, Phase II (KMG-II): from individual species to whole genera.</title>
        <authorList>
            <person name="Goeker M."/>
        </authorList>
    </citation>
    <scope>NUCLEOTIDE SEQUENCE [LARGE SCALE GENOMIC DNA]</scope>
    <source>
        <strain evidence="9 10">DSM 19711</strain>
    </source>
</reference>
<name>A0A2T0QYF0_9ACTN</name>
<dbReference type="Pfam" id="PF06781">
    <property type="entry name" value="CrgA"/>
    <property type="match status" value="1"/>
</dbReference>
<sequence>MPRRKKSDETGDVTSSDAAARRRATAGDAVADADRAIKRKNQLTPRWWIYLMVGFMVLGLAWIVVFYLSSSLLPVPGWDNWNLVVGFGLVLIGFGMTTRWR</sequence>
<evidence type="ECO:0000256" key="7">
    <source>
        <dbReference type="HAMAP-Rule" id="MF_00631"/>
    </source>
</evidence>
<evidence type="ECO:0000313" key="10">
    <source>
        <dbReference type="Proteomes" id="UP000238083"/>
    </source>
</evidence>
<keyword evidence="4 7" id="KW-1133">Transmembrane helix</keyword>
<dbReference type="Proteomes" id="UP000238083">
    <property type="component" value="Unassembled WGS sequence"/>
</dbReference>
<evidence type="ECO:0000256" key="1">
    <source>
        <dbReference type="ARBA" id="ARBA00022475"/>
    </source>
</evidence>
<proteinExistence type="inferred from homology"/>
<keyword evidence="3 7" id="KW-0812">Transmembrane</keyword>
<accession>A0A2T0QYF0</accession>